<protein>
    <recommendedName>
        <fullName evidence="3">Gingipain domain-containing protein</fullName>
    </recommendedName>
</protein>
<organism evidence="1 2">
    <name type="scientific">Methanosarcina siciliae C2J</name>
    <dbReference type="NCBI Taxonomy" id="1434118"/>
    <lineage>
        <taxon>Archaea</taxon>
        <taxon>Methanobacteriati</taxon>
        <taxon>Methanobacteriota</taxon>
        <taxon>Stenosarchaea group</taxon>
        <taxon>Methanomicrobia</taxon>
        <taxon>Methanosarcinales</taxon>
        <taxon>Methanosarcinaceae</taxon>
        <taxon>Methanosarcina</taxon>
    </lineage>
</organism>
<sequence>MSRKRTNVKLYAICLLLLLFAAPASADSDAMLDRSRTQFGDLIEYEIYYINARFTEIRNDLFLIPDIILIADRTSGSANAQDFINDINLLDDTTDVNVVLIDTHGETVLTTTYLIFKDDSGLSSTGVNNWMDERDGGFMFAGACYSAKYTDLGNAFINNGFDTYFGFKGSVRTLASSRFSSAFFDAATFTDVTVYEAAAYAEDEVEEEFDYSTDVADNRFIGNSNLCLRT</sequence>
<evidence type="ECO:0008006" key="3">
    <source>
        <dbReference type="Google" id="ProtNLM"/>
    </source>
</evidence>
<dbReference type="RefSeq" id="WP_048184207.1">
    <property type="nucleotide sequence ID" value="NZ_CP009508.1"/>
</dbReference>
<dbReference type="AlphaFoldDB" id="A0A0E3PSC4"/>
<dbReference type="EMBL" id="CP009508">
    <property type="protein sequence ID" value="AKB37740.1"/>
    <property type="molecule type" value="Genomic_DNA"/>
</dbReference>
<dbReference type="PATRIC" id="fig|1434118.4.peg.4082"/>
<dbReference type="Proteomes" id="UP000033123">
    <property type="component" value="Chromosome"/>
</dbReference>
<evidence type="ECO:0000313" key="1">
    <source>
        <dbReference type="EMBL" id="AKB37740.1"/>
    </source>
</evidence>
<dbReference type="HOGENOM" id="CLU_1369528_0_0_2"/>
<name>A0A0E3PSC4_9EURY</name>
<evidence type="ECO:0000313" key="2">
    <source>
        <dbReference type="Proteomes" id="UP000033123"/>
    </source>
</evidence>
<accession>A0A0E3PSC4</accession>
<proteinExistence type="predicted"/>
<reference evidence="1 2" key="1">
    <citation type="submission" date="2014-07" db="EMBL/GenBank/DDBJ databases">
        <title>Methanogenic archaea and the global carbon cycle.</title>
        <authorList>
            <person name="Henriksen J.R."/>
            <person name="Luke J."/>
            <person name="Reinhart S."/>
            <person name="Benedict M.N."/>
            <person name="Youngblut N.D."/>
            <person name="Metcalf M.E."/>
            <person name="Whitaker R.J."/>
            <person name="Metcalf W.W."/>
        </authorList>
    </citation>
    <scope>NUCLEOTIDE SEQUENCE [LARGE SCALE GENOMIC DNA]</scope>
    <source>
        <strain evidence="1 2">C2J</strain>
    </source>
</reference>
<dbReference type="KEGG" id="msj:MSSAC_3150"/>
<gene>
    <name evidence="1" type="ORF">MSSAC_3150</name>
</gene>
<dbReference type="GeneID" id="24872835"/>